<evidence type="ECO:0000313" key="1">
    <source>
        <dbReference type="EMBL" id="CAG9947890.1"/>
    </source>
</evidence>
<evidence type="ECO:0000313" key="2">
    <source>
        <dbReference type="Proteomes" id="UP000836387"/>
    </source>
</evidence>
<reference evidence="1" key="2">
    <citation type="submission" date="2021-10" db="EMBL/GenBank/DDBJ databases">
        <authorList>
            <person name="Piombo E."/>
        </authorList>
    </citation>
    <scope>NUCLEOTIDE SEQUENCE</scope>
</reference>
<protein>
    <submittedName>
        <fullName evidence="1">Uncharacterized protein</fullName>
    </submittedName>
</protein>
<name>A0ACA9U3M9_BIOOC</name>
<dbReference type="EMBL" id="CADEHS020000012">
    <property type="protein sequence ID" value="CAG9947890.1"/>
    <property type="molecule type" value="Genomic_DNA"/>
</dbReference>
<reference evidence="1" key="1">
    <citation type="submission" date="2020-04" db="EMBL/GenBank/DDBJ databases">
        <authorList>
            <person name="Broberg M."/>
        </authorList>
    </citation>
    <scope>NUCLEOTIDE SEQUENCE</scope>
</reference>
<comment type="caution">
    <text evidence="1">The sequence shown here is derived from an EMBL/GenBank/DDBJ whole genome shotgun (WGS) entry which is preliminary data.</text>
</comment>
<sequence>MQFSVLATAALLLSSGASATHRVDYRSPQYQGPQPFPWRATHVLRAGFGQVVIPSIITQLPKPECFTTAGQL</sequence>
<dbReference type="Proteomes" id="UP000836387">
    <property type="component" value="Unassembled WGS sequence"/>
</dbReference>
<accession>A0ACA9U3M9</accession>
<proteinExistence type="predicted"/>
<organism evidence="1 2">
    <name type="scientific">Clonostachys rosea f. rosea IK726</name>
    <dbReference type="NCBI Taxonomy" id="1349383"/>
    <lineage>
        <taxon>Eukaryota</taxon>
        <taxon>Fungi</taxon>
        <taxon>Dikarya</taxon>
        <taxon>Ascomycota</taxon>
        <taxon>Pezizomycotina</taxon>
        <taxon>Sordariomycetes</taxon>
        <taxon>Hypocreomycetidae</taxon>
        <taxon>Hypocreales</taxon>
        <taxon>Bionectriaceae</taxon>
        <taxon>Clonostachys</taxon>
    </lineage>
</organism>
<keyword evidence="2" id="KW-1185">Reference proteome</keyword>
<gene>
    <name evidence="1" type="ORF">CRV2_00013069</name>
</gene>